<evidence type="ECO:0000313" key="3">
    <source>
        <dbReference type="Proteomes" id="UP001634393"/>
    </source>
</evidence>
<dbReference type="PANTHER" id="PTHR34683:SF2">
    <property type="entry name" value="EXPRESSED PROTEIN"/>
    <property type="match status" value="1"/>
</dbReference>
<feature type="region of interest" description="Disordered" evidence="1">
    <location>
        <begin position="19"/>
        <end position="56"/>
    </location>
</feature>
<dbReference type="EMBL" id="JBJXBP010000001">
    <property type="protein sequence ID" value="KAL3848855.1"/>
    <property type="molecule type" value="Genomic_DNA"/>
</dbReference>
<evidence type="ECO:0000313" key="2">
    <source>
        <dbReference type="EMBL" id="KAL3848855.1"/>
    </source>
</evidence>
<dbReference type="PANTHER" id="PTHR34683">
    <property type="entry name" value="EXPRESSED PROTEIN-RELATED"/>
    <property type="match status" value="1"/>
</dbReference>
<sequence>MKKSSFVAASLASATATATAISASSSSKLRFPQEDVYPRKKENSESNGTSSSSEKFAPRFDGLRFIETLVTAHR</sequence>
<protein>
    <submittedName>
        <fullName evidence="2">Uncharacterized protein</fullName>
    </submittedName>
</protein>
<reference evidence="2 3" key="1">
    <citation type="submission" date="2024-12" db="EMBL/GenBank/DDBJ databases">
        <title>The unique morphological basis and parallel evolutionary history of personate flowers in Penstemon.</title>
        <authorList>
            <person name="Depatie T.H."/>
            <person name="Wessinger C.A."/>
        </authorList>
    </citation>
    <scope>NUCLEOTIDE SEQUENCE [LARGE SCALE GENOMIC DNA]</scope>
    <source>
        <strain evidence="2">WTNN_2</strain>
        <tissue evidence="2">Leaf</tissue>
    </source>
</reference>
<dbReference type="AlphaFoldDB" id="A0ABD3UHF8"/>
<feature type="compositionally biased region" description="Low complexity" evidence="1">
    <location>
        <begin position="45"/>
        <end position="55"/>
    </location>
</feature>
<proteinExistence type="predicted"/>
<evidence type="ECO:0000256" key="1">
    <source>
        <dbReference type="SAM" id="MobiDB-lite"/>
    </source>
</evidence>
<gene>
    <name evidence="2" type="ORF">ACJIZ3_010737</name>
</gene>
<name>A0ABD3UHF8_9LAMI</name>
<keyword evidence="3" id="KW-1185">Reference proteome</keyword>
<feature type="compositionally biased region" description="Basic and acidic residues" evidence="1">
    <location>
        <begin position="31"/>
        <end position="44"/>
    </location>
</feature>
<accession>A0ABD3UHF8</accession>
<organism evidence="2 3">
    <name type="scientific">Penstemon smallii</name>
    <dbReference type="NCBI Taxonomy" id="265156"/>
    <lineage>
        <taxon>Eukaryota</taxon>
        <taxon>Viridiplantae</taxon>
        <taxon>Streptophyta</taxon>
        <taxon>Embryophyta</taxon>
        <taxon>Tracheophyta</taxon>
        <taxon>Spermatophyta</taxon>
        <taxon>Magnoliopsida</taxon>
        <taxon>eudicotyledons</taxon>
        <taxon>Gunneridae</taxon>
        <taxon>Pentapetalae</taxon>
        <taxon>asterids</taxon>
        <taxon>lamiids</taxon>
        <taxon>Lamiales</taxon>
        <taxon>Plantaginaceae</taxon>
        <taxon>Cheloneae</taxon>
        <taxon>Penstemon</taxon>
    </lineage>
</organism>
<comment type="caution">
    <text evidence="2">The sequence shown here is derived from an EMBL/GenBank/DDBJ whole genome shotgun (WGS) entry which is preliminary data.</text>
</comment>
<dbReference type="Proteomes" id="UP001634393">
    <property type="component" value="Unassembled WGS sequence"/>
</dbReference>